<feature type="transmembrane region" description="Helical" evidence="5">
    <location>
        <begin position="82"/>
        <end position="101"/>
    </location>
</feature>
<dbReference type="AlphaFoldDB" id="D6U2U0"/>
<feature type="transmembrane region" description="Helical" evidence="5">
    <location>
        <begin position="21"/>
        <end position="46"/>
    </location>
</feature>
<organism evidence="7 8">
    <name type="scientific">Ktedonobacter racemifer DSM 44963</name>
    <dbReference type="NCBI Taxonomy" id="485913"/>
    <lineage>
        <taxon>Bacteria</taxon>
        <taxon>Bacillati</taxon>
        <taxon>Chloroflexota</taxon>
        <taxon>Ktedonobacteria</taxon>
        <taxon>Ktedonobacterales</taxon>
        <taxon>Ktedonobacteraceae</taxon>
        <taxon>Ktedonobacter</taxon>
    </lineage>
</organism>
<feature type="transmembrane region" description="Helical" evidence="5">
    <location>
        <begin position="297"/>
        <end position="315"/>
    </location>
</feature>
<dbReference type="EMBL" id="ADVG01000004">
    <property type="protein sequence ID" value="EFH82845.1"/>
    <property type="molecule type" value="Genomic_DNA"/>
</dbReference>
<feature type="transmembrane region" description="Helical" evidence="5">
    <location>
        <begin position="141"/>
        <end position="174"/>
    </location>
</feature>
<reference evidence="7 8" key="1">
    <citation type="journal article" date="2011" name="Stand. Genomic Sci.">
        <title>Non-contiguous finished genome sequence and contextual data of the filamentous soil bacterium Ktedonobacter racemifer type strain (SOSP1-21).</title>
        <authorList>
            <person name="Chang Y.J."/>
            <person name="Land M."/>
            <person name="Hauser L."/>
            <person name="Chertkov O."/>
            <person name="Del Rio T.G."/>
            <person name="Nolan M."/>
            <person name="Copeland A."/>
            <person name="Tice H."/>
            <person name="Cheng J.F."/>
            <person name="Lucas S."/>
            <person name="Han C."/>
            <person name="Goodwin L."/>
            <person name="Pitluck S."/>
            <person name="Ivanova N."/>
            <person name="Ovchinikova G."/>
            <person name="Pati A."/>
            <person name="Chen A."/>
            <person name="Palaniappan K."/>
            <person name="Mavromatis K."/>
            <person name="Liolios K."/>
            <person name="Brettin T."/>
            <person name="Fiebig A."/>
            <person name="Rohde M."/>
            <person name="Abt B."/>
            <person name="Goker M."/>
            <person name="Detter J.C."/>
            <person name="Woyke T."/>
            <person name="Bristow J."/>
            <person name="Eisen J.A."/>
            <person name="Markowitz V."/>
            <person name="Hugenholtz P."/>
            <person name="Kyrpides N.C."/>
            <person name="Klenk H.P."/>
            <person name="Lapidus A."/>
        </authorList>
    </citation>
    <scope>NUCLEOTIDE SEQUENCE [LARGE SCALE GENOMIC DNA]</scope>
    <source>
        <strain evidence="8">DSM 44963</strain>
    </source>
</reference>
<gene>
    <name evidence="7" type="ORF">Krac_3704</name>
</gene>
<feature type="transmembrane region" description="Helical" evidence="5">
    <location>
        <begin position="52"/>
        <end position="75"/>
    </location>
</feature>
<dbReference type="PANTHER" id="PTHR23525:SF1">
    <property type="entry name" value="NODULIN-LIKE DOMAIN-CONTAINING PROTEIN"/>
    <property type="match status" value="1"/>
</dbReference>
<dbReference type="Proteomes" id="UP000004508">
    <property type="component" value="Unassembled WGS sequence"/>
</dbReference>
<dbReference type="Pfam" id="PF07690">
    <property type="entry name" value="MFS_1"/>
    <property type="match status" value="1"/>
</dbReference>
<name>D6U2U0_KTERA</name>
<dbReference type="InterPro" id="IPR011701">
    <property type="entry name" value="MFS"/>
</dbReference>
<feature type="domain" description="Major facilitator superfamily (MFS) profile" evidence="6">
    <location>
        <begin position="17"/>
        <end position="434"/>
    </location>
</feature>
<keyword evidence="3 5" id="KW-1133">Transmembrane helix</keyword>
<evidence type="ECO:0000256" key="1">
    <source>
        <dbReference type="ARBA" id="ARBA00004651"/>
    </source>
</evidence>
<feature type="transmembrane region" description="Helical" evidence="5">
    <location>
        <begin position="107"/>
        <end position="129"/>
    </location>
</feature>
<dbReference type="GO" id="GO:0005886">
    <property type="term" value="C:plasma membrane"/>
    <property type="evidence" value="ECO:0007669"/>
    <property type="project" value="UniProtKB-SubCell"/>
</dbReference>
<dbReference type="PANTHER" id="PTHR23525">
    <property type="entry name" value="TRANSPORTER, PUTATIVE-RELATED"/>
    <property type="match status" value="1"/>
</dbReference>
<evidence type="ECO:0000256" key="2">
    <source>
        <dbReference type="ARBA" id="ARBA00022692"/>
    </source>
</evidence>
<evidence type="ECO:0000259" key="6">
    <source>
        <dbReference type="PROSITE" id="PS50850"/>
    </source>
</evidence>
<evidence type="ECO:0000256" key="5">
    <source>
        <dbReference type="SAM" id="Phobius"/>
    </source>
</evidence>
<feature type="transmembrane region" description="Helical" evidence="5">
    <location>
        <begin position="407"/>
        <end position="430"/>
    </location>
</feature>
<sequence length="448" mass="48649">MSQLVEYVRMFGRFQRNARLYLINSALSGVSLGIILILYNLYLISLGYDTDFIGLVLFVATISAAITIFPAGLCIDRFGGKMVLIWASVAGAIAGVGQILFHQPVPLLASSIIAGVVGAFFVVINAPFLTANSAPAERPHLFSLNIVLLLATAVVGQLLGGVLPLWFRAISWLMAPLPPGLEWILVHQVEARSYQLPLLFAGIIALPSFIPLLLMSDDRPAYSAERASRQDTIPWRQQIGLLVQRIRLRTILVSPIFVLTLVQVLIGLGAGLLLPYLNVYFVYQLGVSSALFGLLDGGANMISALLSLIAPWLAIRIGKINTITLTRLISIPLLFTIGITPFLPLAAALFLFRRGAMNMSAGIFQVFSMEAVPREHRGLANSTYQASYQVAWAVSAPVGGLIIARVGYLPVFIGAAILYLLATVILWGCFRGREATLTEEAERQDMAE</sequence>
<accession>D6U2U0</accession>
<dbReference type="InterPro" id="IPR036259">
    <property type="entry name" value="MFS_trans_sf"/>
</dbReference>
<evidence type="ECO:0000256" key="4">
    <source>
        <dbReference type="ARBA" id="ARBA00023136"/>
    </source>
</evidence>
<feature type="transmembrane region" description="Helical" evidence="5">
    <location>
        <begin position="251"/>
        <end position="277"/>
    </location>
</feature>
<evidence type="ECO:0000313" key="8">
    <source>
        <dbReference type="Proteomes" id="UP000004508"/>
    </source>
</evidence>
<dbReference type="Gene3D" id="1.20.1250.20">
    <property type="entry name" value="MFS general substrate transporter like domains"/>
    <property type="match status" value="1"/>
</dbReference>
<keyword evidence="8" id="KW-1185">Reference proteome</keyword>
<evidence type="ECO:0000313" key="7">
    <source>
        <dbReference type="EMBL" id="EFH82845.1"/>
    </source>
</evidence>
<dbReference type="PROSITE" id="PS50850">
    <property type="entry name" value="MFS"/>
    <property type="match status" value="1"/>
</dbReference>
<dbReference type="InParanoid" id="D6U2U0"/>
<dbReference type="eggNOG" id="COG2814">
    <property type="taxonomic scope" value="Bacteria"/>
</dbReference>
<keyword evidence="4 5" id="KW-0472">Membrane</keyword>
<dbReference type="SUPFAM" id="SSF103473">
    <property type="entry name" value="MFS general substrate transporter"/>
    <property type="match status" value="1"/>
</dbReference>
<dbReference type="GO" id="GO:0022857">
    <property type="term" value="F:transmembrane transporter activity"/>
    <property type="evidence" value="ECO:0007669"/>
    <property type="project" value="InterPro"/>
</dbReference>
<dbReference type="InterPro" id="IPR020846">
    <property type="entry name" value="MFS_dom"/>
</dbReference>
<protein>
    <submittedName>
        <fullName evidence="7">Major facilitator superfamily MFS_1</fullName>
    </submittedName>
</protein>
<proteinExistence type="predicted"/>
<dbReference type="STRING" id="485913.Krac_3704"/>
<feature type="transmembrane region" description="Helical" evidence="5">
    <location>
        <begin position="327"/>
        <end position="352"/>
    </location>
</feature>
<feature type="transmembrane region" description="Helical" evidence="5">
    <location>
        <begin position="194"/>
        <end position="214"/>
    </location>
</feature>
<evidence type="ECO:0000256" key="3">
    <source>
        <dbReference type="ARBA" id="ARBA00022989"/>
    </source>
</evidence>
<comment type="caution">
    <text evidence="7">The sequence shown here is derived from an EMBL/GenBank/DDBJ whole genome shotgun (WGS) entry which is preliminary data.</text>
</comment>
<keyword evidence="2 5" id="KW-0812">Transmembrane</keyword>
<comment type="subcellular location">
    <subcellularLocation>
        <location evidence="1">Cell membrane</location>
        <topology evidence="1">Multi-pass membrane protein</topology>
    </subcellularLocation>
</comment>